<feature type="region of interest" description="Disordered" evidence="9">
    <location>
        <begin position="170"/>
        <end position="192"/>
    </location>
</feature>
<comment type="catalytic activity">
    <reaction evidence="8">
        <text>fluoride(in) = fluoride(out)</text>
        <dbReference type="Rhea" id="RHEA:76159"/>
        <dbReference type="ChEBI" id="CHEBI:17051"/>
    </reaction>
    <physiologicalReaction direction="left-to-right" evidence="8">
        <dbReference type="Rhea" id="RHEA:76160"/>
    </physiologicalReaction>
</comment>
<feature type="transmembrane region" description="Helical" evidence="10">
    <location>
        <begin position="26"/>
        <end position="44"/>
    </location>
</feature>
<keyword evidence="6 10" id="KW-0472">Membrane</keyword>
<dbReference type="AlphaFoldDB" id="A0A1Z5KME4"/>
<evidence type="ECO:0000256" key="8">
    <source>
        <dbReference type="ARBA" id="ARBA00035585"/>
    </source>
</evidence>
<feature type="transmembrane region" description="Helical" evidence="10">
    <location>
        <begin position="316"/>
        <end position="335"/>
    </location>
</feature>
<feature type="region of interest" description="Disordered" evidence="9">
    <location>
        <begin position="1"/>
        <end position="23"/>
    </location>
</feature>
<evidence type="ECO:0000313" key="12">
    <source>
        <dbReference type="Proteomes" id="UP000198406"/>
    </source>
</evidence>
<evidence type="ECO:0000256" key="9">
    <source>
        <dbReference type="SAM" id="MobiDB-lite"/>
    </source>
</evidence>
<gene>
    <name evidence="11" type="ORF">FisN_23Hh032</name>
</gene>
<feature type="compositionally biased region" description="Polar residues" evidence="9">
    <location>
        <begin position="181"/>
        <end position="192"/>
    </location>
</feature>
<evidence type="ECO:0000256" key="2">
    <source>
        <dbReference type="ARBA" id="ARBA00004651"/>
    </source>
</evidence>
<protein>
    <recommendedName>
        <fullName evidence="13">Fluoride ion transporter CrcB</fullName>
    </recommendedName>
</protein>
<feature type="compositionally biased region" description="Acidic residues" evidence="9">
    <location>
        <begin position="7"/>
        <end position="16"/>
    </location>
</feature>
<proteinExistence type="inferred from homology"/>
<feature type="transmembrane region" description="Helical" evidence="10">
    <location>
        <begin position="225"/>
        <end position="248"/>
    </location>
</feature>
<sequence>MMQPSVSEDDTIENVPEETTSSPSSYYTTFWLLYAISICAFLGASTRASLAYYLQCDNSPAVSHQQSTACVTSSQSALFVDLPANLFGSFLMGVLLHQNHDTVPYCQAWQVGFCGSLTTFSSWNMQMVTMLEEGDIAMAIVGYILGTFGAYGSFVLGTALSTLVRLSDGSNEQNDDHSSTHRNSSDTNASRKQTTFPREIWLIPPTLLACGLLLFSLTFTTTNSAAFITTLAPLAWTAPGGALTRYFLSIHYNTAETPMRGTLIANWTACMLLAVITGLEIQSIDMSPWTTGFLGSLSTVSTWIKEIHCHDPPSNWLYAVISLGGAMLLSLAIYVPMHRFF</sequence>
<dbReference type="GO" id="GO:0005886">
    <property type="term" value="C:plasma membrane"/>
    <property type="evidence" value="ECO:0007669"/>
    <property type="project" value="UniProtKB-SubCell"/>
</dbReference>
<keyword evidence="3" id="KW-1003">Cell membrane</keyword>
<dbReference type="InParanoid" id="A0A1Z5KME4"/>
<evidence type="ECO:0000256" key="6">
    <source>
        <dbReference type="ARBA" id="ARBA00023136"/>
    </source>
</evidence>
<comment type="subcellular location">
    <subcellularLocation>
        <location evidence="2">Cell membrane</location>
        <topology evidence="2">Multi-pass membrane protein</topology>
    </subcellularLocation>
</comment>
<keyword evidence="4 10" id="KW-0812">Transmembrane</keyword>
<comment type="caution">
    <text evidence="11">The sequence shown here is derived from an EMBL/GenBank/DDBJ whole genome shotgun (WGS) entry which is preliminary data.</text>
</comment>
<organism evidence="11 12">
    <name type="scientific">Fistulifera solaris</name>
    <name type="common">Oleaginous diatom</name>
    <dbReference type="NCBI Taxonomy" id="1519565"/>
    <lineage>
        <taxon>Eukaryota</taxon>
        <taxon>Sar</taxon>
        <taxon>Stramenopiles</taxon>
        <taxon>Ochrophyta</taxon>
        <taxon>Bacillariophyta</taxon>
        <taxon>Bacillariophyceae</taxon>
        <taxon>Bacillariophycidae</taxon>
        <taxon>Naviculales</taxon>
        <taxon>Naviculaceae</taxon>
        <taxon>Fistulifera</taxon>
    </lineage>
</organism>
<evidence type="ECO:0000256" key="3">
    <source>
        <dbReference type="ARBA" id="ARBA00022475"/>
    </source>
</evidence>
<keyword evidence="12" id="KW-1185">Reference proteome</keyword>
<feature type="transmembrane region" description="Helical" evidence="10">
    <location>
        <begin position="200"/>
        <end position="219"/>
    </location>
</feature>
<dbReference type="Pfam" id="PF02537">
    <property type="entry name" value="CRCB"/>
    <property type="match status" value="2"/>
</dbReference>
<accession>A0A1Z5KME4</accession>
<evidence type="ECO:0008006" key="13">
    <source>
        <dbReference type="Google" id="ProtNLM"/>
    </source>
</evidence>
<reference evidence="11 12" key="1">
    <citation type="journal article" date="2015" name="Plant Cell">
        <title>Oil accumulation by the oleaginous diatom Fistulifera solaris as revealed by the genome and transcriptome.</title>
        <authorList>
            <person name="Tanaka T."/>
            <person name="Maeda Y."/>
            <person name="Veluchamy A."/>
            <person name="Tanaka M."/>
            <person name="Abida H."/>
            <person name="Marechal E."/>
            <person name="Bowler C."/>
            <person name="Muto M."/>
            <person name="Sunaga Y."/>
            <person name="Tanaka M."/>
            <person name="Yoshino T."/>
            <person name="Taniguchi T."/>
            <person name="Fukuda Y."/>
            <person name="Nemoto M."/>
            <person name="Matsumoto M."/>
            <person name="Wong P.S."/>
            <person name="Aburatani S."/>
            <person name="Fujibuchi W."/>
        </authorList>
    </citation>
    <scope>NUCLEOTIDE SEQUENCE [LARGE SCALE GENOMIC DNA]</scope>
    <source>
        <strain evidence="11 12">JPCC DA0580</strain>
    </source>
</reference>
<evidence type="ECO:0000256" key="7">
    <source>
        <dbReference type="ARBA" id="ARBA00035120"/>
    </source>
</evidence>
<dbReference type="PANTHER" id="PTHR28259:SF1">
    <property type="entry name" value="FLUORIDE EXPORT PROTEIN 1-RELATED"/>
    <property type="match status" value="1"/>
</dbReference>
<dbReference type="Proteomes" id="UP000198406">
    <property type="component" value="Unassembled WGS sequence"/>
</dbReference>
<dbReference type="EMBL" id="BDSP01000257">
    <property type="protein sequence ID" value="GAX27500.1"/>
    <property type="molecule type" value="Genomic_DNA"/>
</dbReference>
<dbReference type="InterPro" id="IPR003691">
    <property type="entry name" value="FluC"/>
</dbReference>
<feature type="transmembrane region" description="Helical" evidence="10">
    <location>
        <begin position="260"/>
        <end position="279"/>
    </location>
</feature>
<dbReference type="PANTHER" id="PTHR28259">
    <property type="entry name" value="FLUORIDE EXPORT PROTEIN 1-RELATED"/>
    <property type="match status" value="1"/>
</dbReference>
<keyword evidence="5 10" id="KW-1133">Transmembrane helix</keyword>
<evidence type="ECO:0000256" key="1">
    <source>
        <dbReference type="ARBA" id="ARBA00002598"/>
    </source>
</evidence>
<evidence type="ECO:0000256" key="5">
    <source>
        <dbReference type="ARBA" id="ARBA00022989"/>
    </source>
</evidence>
<evidence type="ECO:0000256" key="10">
    <source>
        <dbReference type="SAM" id="Phobius"/>
    </source>
</evidence>
<comment type="function">
    <text evidence="1">Fluoride channel required for the rapid expulsion of cytoplasmic fluoride.</text>
</comment>
<dbReference type="GO" id="GO:1903425">
    <property type="term" value="F:fluoride transmembrane transporter activity"/>
    <property type="evidence" value="ECO:0007669"/>
    <property type="project" value="TreeGrafter"/>
</dbReference>
<evidence type="ECO:0000313" key="11">
    <source>
        <dbReference type="EMBL" id="GAX27500.1"/>
    </source>
</evidence>
<dbReference type="OrthoDB" id="409792at2759"/>
<name>A0A1Z5KME4_FISSO</name>
<evidence type="ECO:0000256" key="4">
    <source>
        <dbReference type="ARBA" id="ARBA00022692"/>
    </source>
</evidence>
<comment type="similarity">
    <text evidence="7">Belongs to the fluoride channel Fluc/FEX (TC 1.A.43) family.</text>
</comment>